<reference evidence="1" key="1">
    <citation type="journal article" date="2020" name="Cell">
        <title>Large-Scale Comparative Analyses of Tick Genomes Elucidate Their Genetic Diversity and Vector Capacities.</title>
        <authorList>
            <consortium name="Tick Genome and Microbiome Consortium (TIGMIC)"/>
            <person name="Jia N."/>
            <person name="Wang J."/>
            <person name="Shi W."/>
            <person name="Du L."/>
            <person name="Sun Y."/>
            <person name="Zhan W."/>
            <person name="Jiang J.F."/>
            <person name="Wang Q."/>
            <person name="Zhang B."/>
            <person name="Ji P."/>
            <person name="Bell-Sakyi L."/>
            <person name="Cui X.M."/>
            <person name="Yuan T.T."/>
            <person name="Jiang B.G."/>
            <person name="Yang W.F."/>
            <person name="Lam T.T."/>
            <person name="Chang Q.C."/>
            <person name="Ding S.J."/>
            <person name="Wang X.J."/>
            <person name="Zhu J.G."/>
            <person name="Ruan X.D."/>
            <person name="Zhao L."/>
            <person name="Wei J.T."/>
            <person name="Ye R.Z."/>
            <person name="Que T.C."/>
            <person name="Du C.H."/>
            <person name="Zhou Y.H."/>
            <person name="Cheng J.X."/>
            <person name="Dai P.F."/>
            <person name="Guo W.B."/>
            <person name="Han X.H."/>
            <person name="Huang E.J."/>
            <person name="Li L.F."/>
            <person name="Wei W."/>
            <person name="Gao Y.C."/>
            <person name="Liu J.Z."/>
            <person name="Shao H.Z."/>
            <person name="Wang X."/>
            <person name="Wang C.C."/>
            <person name="Yang T.C."/>
            <person name="Huo Q.B."/>
            <person name="Li W."/>
            <person name="Chen H.Y."/>
            <person name="Chen S.E."/>
            <person name="Zhou L.G."/>
            <person name="Ni X.B."/>
            <person name="Tian J.H."/>
            <person name="Sheng Y."/>
            <person name="Liu T."/>
            <person name="Pan Y.S."/>
            <person name="Xia L.Y."/>
            <person name="Li J."/>
            <person name="Zhao F."/>
            <person name="Cao W.C."/>
        </authorList>
    </citation>
    <scope>NUCLEOTIDE SEQUENCE</scope>
    <source>
        <strain evidence="1">Rsan-2018</strain>
    </source>
</reference>
<evidence type="ECO:0000313" key="2">
    <source>
        <dbReference type="Proteomes" id="UP000821837"/>
    </source>
</evidence>
<dbReference type="EMBL" id="JABSTV010001253">
    <property type="protein sequence ID" value="KAH7944518.1"/>
    <property type="molecule type" value="Genomic_DNA"/>
</dbReference>
<reference evidence="1" key="2">
    <citation type="submission" date="2021-09" db="EMBL/GenBank/DDBJ databases">
        <authorList>
            <person name="Jia N."/>
            <person name="Wang J."/>
            <person name="Shi W."/>
            <person name="Du L."/>
            <person name="Sun Y."/>
            <person name="Zhan W."/>
            <person name="Jiang J."/>
            <person name="Wang Q."/>
            <person name="Zhang B."/>
            <person name="Ji P."/>
            <person name="Sakyi L.B."/>
            <person name="Cui X."/>
            <person name="Yuan T."/>
            <person name="Jiang B."/>
            <person name="Yang W."/>
            <person name="Lam T.T.-Y."/>
            <person name="Chang Q."/>
            <person name="Ding S."/>
            <person name="Wang X."/>
            <person name="Zhu J."/>
            <person name="Ruan X."/>
            <person name="Zhao L."/>
            <person name="Wei J."/>
            <person name="Que T."/>
            <person name="Du C."/>
            <person name="Cheng J."/>
            <person name="Dai P."/>
            <person name="Han X."/>
            <person name="Huang E."/>
            <person name="Gao Y."/>
            <person name="Liu J."/>
            <person name="Shao H."/>
            <person name="Ye R."/>
            <person name="Li L."/>
            <person name="Wei W."/>
            <person name="Wang X."/>
            <person name="Wang C."/>
            <person name="Huo Q."/>
            <person name="Li W."/>
            <person name="Guo W."/>
            <person name="Chen H."/>
            <person name="Chen S."/>
            <person name="Zhou L."/>
            <person name="Zhou L."/>
            <person name="Ni X."/>
            <person name="Tian J."/>
            <person name="Zhou Y."/>
            <person name="Sheng Y."/>
            <person name="Liu T."/>
            <person name="Pan Y."/>
            <person name="Xia L."/>
            <person name="Li J."/>
            <person name="Zhao F."/>
            <person name="Cao W."/>
        </authorList>
    </citation>
    <scope>NUCLEOTIDE SEQUENCE</scope>
    <source>
        <strain evidence="1">Rsan-2018</strain>
        <tissue evidence="1">Larvae</tissue>
    </source>
</reference>
<organism evidence="1 2">
    <name type="scientific">Rhipicephalus sanguineus</name>
    <name type="common">Brown dog tick</name>
    <name type="synonym">Ixodes sanguineus</name>
    <dbReference type="NCBI Taxonomy" id="34632"/>
    <lineage>
        <taxon>Eukaryota</taxon>
        <taxon>Metazoa</taxon>
        <taxon>Ecdysozoa</taxon>
        <taxon>Arthropoda</taxon>
        <taxon>Chelicerata</taxon>
        <taxon>Arachnida</taxon>
        <taxon>Acari</taxon>
        <taxon>Parasitiformes</taxon>
        <taxon>Ixodida</taxon>
        <taxon>Ixodoidea</taxon>
        <taxon>Ixodidae</taxon>
        <taxon>Rhipicephalinae</taxon>
        <taxon>Rhipicephalus</taxon>
        <taxon>Rhipicephalus</taxon>
    </lineage>
</organism>
<gene>
    <name evidence="1" type="ORF">HPB52_020719</name>
</gene>
<proteinExistence type="predicted"/>
<comment type="caution">
    <text evidence="1">The sequence shown here is derived from an EMBL/GenBank/DDBJ whole genome shotgun (WGS) entry which is preliminary data.</text>
</comment>
<protein>
    <submittedName>
        <fullName evidence="1">Uncharacterized protein</fullName>
    </submittedName>
</protein>
<sequence length="40" mass="5084">MYLRRETMIAYLTRQHSLLRGRWRTLRSDRERFLALRVFD</sequence>
<keyword evidence="2" id="KW-1185">Reference proteome</keyword>
<dbReference type="Proteomes" id="UP000821837">
    <property type="component" value="Unassembled WGS sequence"/>
</dbReference>
<dbReference type="AlphaFoldDB" id="A0A9D4PKY9"/>
<accession>A0A9D4PKY9</accession>
<evidence type="ECO:0000313" key="1">
    <source>
        <dbReference type="EMBL" id="KAH7944518.1"/>
    </source>
</evidence>
<name>A0A9D4PKY9_RHISA</name>